<evidence type="ECO:0000313" key="1">
    <source>
        <dbReference type="EMBL" id="CAF0866844.1"/>
    </source>
</evidence>
<dbReference type="OrthoDB" id="6612379at2759"/>
<evidence type="ECO:0008006" key="6">
    <source>
        <dbReference type="Google" id="ProtNLM"/>
    </source>
</evidence>
<dbReference type="Proteomes" id="UP000682733">
    <property type="component" value="Unassembled WGS sequence"/>
</dbReference>
<gene>
    <name evidence="2" type="ORF">GPM918_LOCUS16516</name>
    <name evidence="1" type="ORF">OVA965_LOCUS7921</name>
    <name evidence="4" type="ORF">SRO942_LOCUS16516</name>
    <name evidence="3" type="ORF">TMI583_LOCUS7917</name>
</gene>
<evidence type="ECO:0000313" key="5">
    <source>
        <dbReference type="Proteomes" id="UP000663829"/>
    </source>
</evidence>
<reference evidence="2" key="1">
    <citation type="submission" date="2021-02" db="EMBL/GenBank/DDBJ databases">
        <authorList>
            <person name="Nowell W R."/>
        </authorList>
    </citation>
    <scope>NUCLEOTIDE SEQUENCE</scope>
</reference>
<evidence type="ECO:0000313" key="3">
    <source>
        <dbReference type="EMBL" id="CAF3651649.1"/>
    </source>
</evidence>
<dbReference type="Proteomes" id="UP000663829">
    <property type="component" value="Unassembled WGS sequence"/>
</dbReference>
<evidence type="ECO:0000313" key="4">
    <source>
        <dbReference type="EMBL" id="CAF3824725.1"/>
    </source>
</evidence>
<dbReference type="Proteomes" id="UP000677228">
    <property type="component" value="Unassembled WGS sequence"/>
</dbReference>
<sequence length="205" mass="23797">KISWCKNISGCFFHLCQNVFRCVQRSGLTQLYGDDPDFSQQIRALPALSFLPAADVIPTFEELKHQFPGQGQPVIDYFEHTYIGMKDRLSRPRKTPKFALELRNTNKNTLNGHHRTNNVVEGWNNRLSSMLNCSHPNLWKFIKYLKIEQSYIDEIIAQAEAGERQPIKKSQFRREKRLINILNKRTTTNLDKILTIAHNITLKSA</sequence>
<dbReference type="EMBL" id="CAJOBC010004354">
    <property type="protein sequence ID" value="CAF3824725.1"/>
    <property type="molecule type" value="Genomic_DNA"/>
</dbReference>
<dbReference type="EMBL" id="CAJNOQ010004354">
    <property type="protein sequence ID" value="CAF1055664.1"/>
    <property type="molecule type" value="Genomic_DNA"/>
</dbReference>
<evidence type="ECO:0000313" key="2">
    <source>
        <dbReference type="EMBL" id="CAF1055664.1"/>
    </source>
</evidence>
<name>A0A814KQT3_9BILA</name>
<dbReference type="AlphaFoldDB" id="A0A814KQT3"/>
<dbReference type="Proteomes" id="UP000681722">
    <property type="component" value="Unassembled WGS sequence"/>
</dbReference>
<feature type="non-terminal residue" evidence="2">
    <location>
        <position position="1"/>
    </location>
</feature>
<organism evidence="2 5">
    <name type="scientific">Didymodactylos carnosus</name>
    <dbReference type="NCBI Taxonomy" id="1234261"/>
    <lineage>
        <taxon>Eukaryota</taxon>
        <taxon>Metazoa</taxon>
        <taxon>Spiralia</taxon>
        <taxon>Gnathifera</taxon>
        <taxon>Rotifera</taxon>
        <taxon>Eurotatoria</taxon>
        <taxon>Bdelloidea</taxon>
        <taxon>Philodinida</taxon>
        <taxon>Philodinidae</taxon>
        <taxon>Didymodactylos</taxon>
    </lineage>
</organism>
<comment type="caution">
    <text evidence="2">The sequence shown here is derived from an EMBL/GenBank/DDBJ whole genome shotgun (WGS) entry which is preliminary data.</text>
</comment>
<dbReference type="EMBL" id="CAJOBA010002595">
    <property type="protein sequence ID" value="CAF3651649.1"/>
    <property type="molecule type" value="Genomic_DNA"/>
</dbReference>
<proteinExistence type="predicted"/>
<keyword evidence="5" id="KW-1185">Reference proteome</keyword>
<protein>
    <recommendedName>
        <fullName evidence="6">MULE transposase domain-containing protein</fullName>
    </recommendedName>
</protein>
<dbReference type="EMBL" id="CAJNOK010002594">
    <property type="protein sequence ID" value="CAF0866844.1"/>
    <property type="molecule type" value="Genomic_DNA"/>
</dbReference>
<accession>A0A814KQT3</accession>